<evidence type="ECO:0000313" key="1">
    <source>
        <dbReference type="EMBL" id="KAG0474736.1"/>
    </source>
</evidence>
<evidence type="ECO:0000313" key="2">
    <source>
        <dbReference type="Proteomes" id="UP000639772"/>
    </source>
</evidence>
<name>A0A835QPF8_VANPL</name>
<dbReference type="Proteomes" id="UP000639772">
    <property type="component" value="Chromosome 7"/>
</dbReference>
<dbReference type="AlphaFoldDB" id="A0A835QPF8"/>
<protein>
    <submittedName>
        <fullName evidence="1">Uncharacterized protein</fullName>
    </submittedName>
</protein>
<gene>
    <name evidence="1" type="ORF">HPP92_014422</name>
</gene>
<proteinExistence type="predicted"/>
<dbReference type="EMBL" id="JADCNM010000007">
    <property type="protein sequence ID" value="KAG0474736.1"/>
    <property type="molecule type" value="Genomic_DNA"/>
</dbReference>
<comment type="caution">
    <text evidence="1">The sequence shown here is derived from an EMBL/GenBank/DDBJ whole genome shotgun (WGS) entry which is preliminary data.</text>
</comment>
<accession>A0A835QPF8</accession>
<reference evidence="1 2" key="1">
    <citation type="journal article" date="2020" name="Nat. Food">
        <title>A phased Vanilla planifolia genome enables genetic improvement of flavour and production.</title>
        <authorList>
            <person name="Hasing T."/>
            <person name="Tang H."/>
            <person name="Brym M."/>
            <person name="Khazi F."/>
            <person name="Huang T."/>
            <person name="Chambers A.H."/>
        </authorList>
    </citation>
    <scope>NUCLEOTIDE SEQUENCE [LARGE SCALE GENOMIC DNA]</scope>
    <source>
        <tissue evidence="1">Leaf</tissue>
    </source>
</reference>
<sequence length="100" mass="11087">MSNRHISNSSLALYLQKVFLFIGSIKKVEKSTPYAKVSCRNSKDSPAEFSAPKGETLVLKKCDQYNSGSVPRPRAVLSSPGIHIDFNIVEIVFNHFISSN</sequence>
<organism evidence="1 2">
    <name type="scientific">Vanilla planifolia</name>
    <name type="common">Vanilla</name>
    <dbReference type="NCBI Taxonomy" id="51239"/>
    <lineage>
        <taxon>Eukaryota</taxon>
        <taxon>Viridiplantae</taxon>
        <taxon>Streptophyta</taxon>
        <taxon>Embryophyta</taxon>
        <taxon>Tracheophyta</taxon>
        <taxon>Spermatophyta</taxon>
        <taxon>Magnoliopsida</taxon>
        <taxon>Liliopsida</taxon>
        <taxon>Asparagales</taxon>
        <taxon>Orchidaceae</taxon>
        <taxon>Vanilloideae</taxon>
        <taxon>Vanilleae</taxon>
        <taxon>Vanilla</taxon>
    </lineage>
</organism>